<dbReference type="PIRSF" id="PIRSF029063">
    <property type="entry name" value="IV_sec_VirJ"/>
    <property type="match status" value="1"/>
</dbReference>
<accession>A0A445MX05</accession>
<gene>
    <name evidence="2" type="ORF">PITCH_A2030083</name>
</gene>
<reference evidence="2" key="1">
    <citation type="submission" date="2018-01" db="EMBL/GenBank/DDBJ databases">
        <authorList>
            <person name="Regsiter A."/>
            <person name="William W."/>
        </authorList>
    </citation>
    <scope>NUCLEOTIDE SEQUENCE</scope>
    <source>
        <strain evidence="2">TRIP AH-1</strain>
    </source>
</reference>
<dbReference type="InterPro" id="IPR011225">
    <property type="entry name" value="IV_sec_VirJ"/>
</dbReference>
<name>A0A445MX05_9BACT</name>
<sequence length="469" mass="51083">MKSFRNIAYAAFVICAVLLVSCCGCRDVCRISRHDSGEWGPYELWEPAGTVRGLIFFFSDSQGLIPADRDAARELARLGAAVALVPTDVYLSRIDNDTDPDGCLYLPGPVEWTSHYLQEYLAVPEYKRPLLLGRALGAGIVYALLAQGSSQSFAGGMSVDLSSVITIKHPLCSLAPIYRSEKGLALDSNAHLCGWWCAAVTKTPDRDTTDFVKAVSGRNKEVKPEIEGPGTLASLVSRVFAPCLAEKPNGKDATVAGALVEVSGKSTQKALAVIYSGDGGWSDIDRELADYLAAHDIAVVGVNCLSYFWKKRTPDQVGQDLAWLLERYFSNWGMEQAVIVGYSFGADILPPAYNRLPQYLKAKVVQISLLAPSRDADFEFHISGWLDSGPSKESIPLGPEITGIDKGLLQCFYGEEEEADTLCTDPEMKGAETMRTAGSHHFDGNYSALGDKIIEGFYRRAEALKIRGR</sequence>
<dbReference type="Pfam" id="PF06057">
    <property type="entry name" value="VirJ"/>
    <property type="match status" value="1"/>
</dbReference>
<organism evidence="2">
    <name type="scientific">uncultured Desulfobacterium sp</name>
    <dbReference type="NCBI Taxonomy" id="201089"/>
    <lineage>
        <taxon>Bacteria</taxon>
        <taxon>Pseudomonadati</taxon>
        <taxon>Thermodesulfobacteriota</taxon>
        <taxon>Desulfobacteria</taxon>
        <taxon>Desulfobacterales</taxon>
        <taxon>Desulfobacteriaceae</taxon>
        <taxon>Desulfobacterium</taxon>
        <taxon>environmental samples</taxon>
    </lineage>
</organism>
<feature type="domain" description="Bacterial virulence" evidence="1">
    <location>
        <begin position="271"/>
        <end position="460"/>
    </location>
</feature>
<dbReference type="InterPro" id="IPR029058">
    <property type="entry name" value="AB_hydrolase_fold"/>
</dbReference>
<dbReference type="SUPFAM" id="SSF53474">
    <property type="entry name" value="alpha/beta-Hydrolases"/>
    <property type="match status" value="1"/>
</dbReference>
<evidence type="ECO:0000259" key="1">
    <source>
        <dbReference type="Pfam" id="PF06057"/>
    </source>
</evidence>
<dbReference type="PROSITE" id="PS51257">
    <property type="entry name" value="PROKAR_LIPOPROTEIN"/>
    <property type="match status" value="1"/>
</dbReference>
<dbReference type="Gene3D" id="3.40.50.1820">
    <property type="entry name" value="alpha/beta hydrolase"/>
    <property type="match status" value="1"/>
</dbReference>
<dbReference type="InterPro" id="IPR010333">
    <property type="entry name" value="VirJ"/>
</dbReference>
<protein>
    <submittedName>
        <fullName evidence="2">Putative Virulence factor family protein</fullName>
    </submittedName>
</protein>
<dbReference type="AlphaFoldDB" id="A0A445MX05"/>
<dbReference type="EMBL" id="OJIN01000117">
    <property type="protein sequence ID" value="SPD73939.1"/>
    <property type="molecule type" value="Genomic_DNA"/>
</dbReference>
<evidence type="ECO:0000313" key="2">
    <source>
        <dbReference type="EMBL" id="SPD73939.1"/>
    </source>
</evidence>
<proteinExistence type="predicted"/>